<dbReference type="SUPFAM" id="SSF54373">
    <property type="entry name" value="FAD-linked reductases, C-terminal domain"/>
    <property type="match status" value="1"/>
</dbReference>
<proteinExistence type="inferred from homology"/>
<protein>
    <submittedName>
        <fullName evidence="3">GMC family oxidoreductase</fullName>
    </submittedName>
</protein>
<dbReference type="InterPro" id="IPR012132">
    <property type="entry name" value="GMC_OxRdtase"/>
</dbReference>
<accession>A0ABY7A850</accession>
<reference evidence="3" key="1">
    <citation type="submission" date="2022-11" db="EMBL/GenBank/DDBJ databases">
        <title>Pseudomonas triclosanedens sp. nov., a triclosan degrader isolated from activated sludge.</title>
        <authorList>
            <person name="Yin Y."/>
            <person name="Lu Z."/>
        </authorList>
    </citation>
    <scope>NUCLEOTIDE SEQUENCE</scope>
    <source>
        <strain evidence="3">ZM23</strain>
    </source>
</reference>
<dbReference type="SUPFAM" id="SSF51905">
    <property type="entry name" value="FAD/NAD(P)-binding domain"/>
    <property type="match status" value="1"/>
</dbReference>
<dbReference type="InterPro" id="IPR000172">
    <property type="entry name" value="GMC_OxRdtase_N"/>
</dbReference>
<evidence type="ECO:0000313" key="4">
    <source>
        <dbReference type="Proteomes" id="UP001163624"/>
    </source>
</evidence>
<comment type="similarity">
    <text evidence="1">Belongs to the GMC oxidoreductase family.</text>
</comment>
<keyword evidence="4" id="KW-1185">Reference proteome</keyword>
<dbReference type="Pfam" id="PF00732">
    <property type="entry name" value="GMC_oxred_N"/>
    <property type="match status" value="1"/>
</dbReference>
<dbReference type="PIRSF" id="PIRSF000137">
    <property type="entry name" value="Alcohol_oxidase"/>
    <property type="match status" value="1"/>
</dbReference>
<dbReference type="InterPro" id="IPR007867">
    <property type="entry name" value="GMC_OxRtase_C"/>
</dbReference>
<dbReference type="RefSeq" id="WP_254474272.1">
    <property type="nucleotide sequence ID" value="NZ_CP113432.1"/>
</dbReference>
<dbReference type="InterPro" id="IPR036188">
    <property type="entry name" value="FAD/NAD-bd_sf"/>
</dbReference>
<evidence type="ECO:0000259" key="2">
    <source>
        <dbReference type="PROSITE" id="PS00624"/>
    </source>
</evidence>
<dbReference type="Pfam" id="PF13450">
    <property type="entry name" value="NAD_binding_8"/>
    <property type="match status" value="1"/>
</dbReference>
<sequence length="604" mass="66071">MTAEAYDYVIVGSGAGGGTLAARLAESGAKVLLLEAGGDPCNEPADGLPGQYRVPAFHARASEHPAMSWNFKVNHYADPAQAARDDKWSAGGVLYPRASLLGGCTAHNAMIYLAAHDSDWDAIATLTGDPSWSARRMRRWARKVEDCRHRPVWRWLRHLGLAPTGHGWNGWLRVERFEPQDAWRDVWMLWQIAVAACAALRGIGGGILPWLRLALGKGDPNDVRVAGSEGVWYTPISTSGHHRTGTRERLLDVASRHPGCLTLQLNALVTRVLLDEQARAVGVEYRQGERLYGVCARPSGEDGVRRQVHARKEVILCGGAFNSPQLLMLSGIGPREQLDAHGIRCQVELPGVGANLQDRYEVGLIYRMQRPWASLAGARFAEGDPLYRRWQLDGSGLYGSNGAALAVTRRSTVCEGDPDLFMMAMLVPFRGYYPGYAEAVYGAHDRLTWCVLKGHTRNRRGRISLASADPQEPPRIDFNYFDEGGEQDLQALVDAVQMVRDIAGPMQDASEELPGGGVRGEALKQWIRDNAWGHHASCTCAIGPREQGGVVDGNFKVHGVSGLRVVDASVFPRIPGFFIVSAIYQIAEKAADAILREPPRGESP</sequence>
<dbReference type="PANTHER" id="PTHR11552:SF213">
    <property type="entry name" value="DEHYDROGENASE, PUTATIVE-RELATED"/>
    <property type="match status" value="1"/>
</dbReference>
<organism evidence="3 4">
    <name type="scientific">Pseudomonas triclosanedens</name>
    <dbReference type="NCBI Taxonomy" id="2961893"/>
    <lineage>
        <taxon>Bacteria</taxon>
        <taxon>Pseudomonadati</taxon>
        <taxon>Pseudomonadota</taxon>
        <taxon>Gammaproteobacteria</taxon>
        <taxon>Pseudomonadales</taxon>
        <taxon>Pseudomonadaceae</taxon>
        <taxon>Pseudomonas</taxon>
    </lineage>
</organism>
<evidence type="ECO:0000313" key="3">
    <source>
        <dbReference type="EMBL" id="WAI52269.1"/>
    </source>
</evidence>
<dbReference type="Gene3D" id="3.50.50.60">
    <property type="entry name" value="FAD/NAD(P)-binding domain"/>
    <property type="match status" value="1"/>
</dbReference>
<dbReference type="PANTHER" id="PTHR11552">
    <property type="entry name" value="GLUCOSE-METHANOL-CHOLINE GMC OXIDOREDUCTASE"/>
    <property type="match status" value="1"/>
</dbReference>
<evidence type="ECO:0000256" key="1">
    <source>
        <dbReference type="ARBA" id="ARBA00010790"/>
    </source>
</evidence>
<dbReference type="Gene3D" id="3.30.560.10">
    <property type="entry name" value="Glucose Oxidase, domain 3"/>
    <property type="match status" value="1"/>
</dbReference>
<feature type="domain" description="Glucose-methanol-choline oxidoreductase N-terminal" evidence="2">
    <location>
        <begin position="319"/>
        <end position="333"/>
    </location>
</feature>
<dbReference type="Proteomes" id="UP001163624">
    <property type="component" value="Chromosome"/>
</dbReference>
<name>A0ABY7A850_9PSED</name>
<gene>
    <name evidence="3" type="ORF">OU419_13770</name>
</gene>
<dbReference type="EMBL" id="CP113432">
    <property type="protein sequence ID" value="WAI52269.1"/>
    <property type="molecule type" value="Genomic_DNA"/>
</dbReference>
<dbReference type="Pfam" id="PF05199">
    <property type="entry name" value="GMC_oxred_C"/>
    <property type="match status" value="1"/>
</dbReference>
<dbReference type="PROSITE" id="PS00624">
    <property type="entry name" value="GMC_OXRED_2"/>
    <property type="match status" value="1"/>
</dbReference>